<proteinExistence type="predicted"/>
<name>A0A445CSH8_ARAHY</name>
<sequence length="67" mass="7740">MDLRKHLGDGVYLDKNLKAGILYYTPHSTLKLIKISWFRSAWHGFGPFLCTDSFSALNLSTGKEHWR</sequence>
<organism evidence="1 2">
    <name type="scientific">Arachis hypogaea</name>
    <name type="common">Peanut</name>
    <dbReference type="NCBI Taxonomy" id="3818"/>
    <lineage>
        <taxon>Eukaryota</taxon>
        <taxon>Viridiplantae</taxon>
        <taxon>Streptophyta</taxon>
        <taxon>Embryophyta</taxon>
        <taxon>Tracheophyta</taxon>
        <taxon>Spermatophyta</taxon>
        <taxon>Magnoliopsida</taxon>
        <taxon>eudicotyledons</taxon>
        <taxon>Gunneridae</taxon>
        <taxon>Pentapetalae</taxon>
        <taxon>rosids</taxon>
        <taxon>fabids</taxon>
        <taxon>Fabales</taxon>
        <taxon>Fabaceae</taxon>
        <taxon>Papilionoideae</taxon>
        <taxon>50 kb inversion clade</taxon>
        <taxon>dalbergioids sensu lato</taxon>
        <taxon>Dalbergieae</taxon>
        <taxon>Pterocarpus clade</taxon>
        <taxon>Arachis</taxon>
    </lineage>
</organism>
<gene>
    <name evidence="1" type="ORF">Ahy_A06g029133</name>
</gene>
<reference evidence="1 2" key="1">
    <citation type="submission" date="2019-01" db="EMBL/GenBank/DDBJ databases">
        <title>Sequencing of cultivated peanut Arachis hypogaea provides insights into genome evolution and oil improvement.</title>
        <authorList>
            <person name="Chen X."/>
        </authorList>
    </citation>
    <scope>NUCLEOTIDE SEQUENCE [LARGE SCALE GENOMIC DNA]</scope>
    <source>
        <strain evidence="2">cv. Fuhuasheng</strain>
        <tissue evidence="1">Leaves</tissue>
    </source>
</reference>
<evidence type="ECO:0000313" key="2">
    <source>
        <dbReference type="Proteomes" id="UP000289738"/>
    </source>
</evidence>
<dbReference type="EMBL" id="SDMP01000006">
    <property type="protein sequence ID" value="RYR53890.1"/>
    <property type="molecule type" value="Genomic_DNA"/>
</dbReference>
<evidence type="ECO:0000313" key="1">
    <source>
        <dbReference type="EMBL" id="RYR53890.1"/>
    </source>
</evidence>
<accession>A0A445CSH8</accession>
<dbReference type="Proteomes" id="UP000289738">
    <property type="component" value="Chromosome A06"/>
</dbReference>
<protein>
    <submittedName>
        <fullName evidence="1">Uncharacterized protein</fullName>
    </submittedName>
</protein>
<dbReference type="AlphaFoldDB" id="A0A445CSH8"/>
<keyword evidence="2" id="KW-1185">Reference proteome</keyword>
<comment type="caution">
    <text evidence="1">The sequence shown here is derived from an EMBL/GenBank/DDBJ whole genome shotgun (WGS) entry which is preliminary data.</text>
</comment>